<organism evidence="3 4">
    <name type="scientific">Tetrahymena thermophila (strain SB210)</name>
    <dbReference type="NCBI Taxonomy" id="312017"/>
    <lineage>
        <taxon>Eukaryota</taxon>
        <taxon>Sar</taxon>
        <taxon>Alveolata</taxon>
        <taxon>Ciliophora</taxon>
        <taxon>Intramacronucleata</taxon>
        <taxon>Oligohymenophorea</taxon>
        <taxon>Hymenostomatida</taxon>
        <taxon>Tetrahymenina</taxon>
        <taxon>Tetrahymenidae</taxon>
        <taxon>Tetrahymena</taxon>
    </lineage>
</organism>
<feature type="coiled-coil region" evidence="1">
    <location>
        <begin position="982"/>
        <end position="1021"/>
    </location>
</feature>
<name>Q233I4_TETTS</name>
<feature type="region of interest" description="Disordered" evidence="2">
    <location>
        <begin position="1138"/>
        <end position="1171"/>
    </location>
</feature>
<feature type="compositionally biased region" description="Low complexity" evidence="2">
    <location>
        <begin position="1432"/>
        <end position="1451"/>
    </location>
</feature>
<reference evidence="4" key="1">
    <citation type="journal article" date="2006" name="PLoS Biol.">
        <title>Macronuclear genome sequence of the ciliate Tetrahymena thermophila, a model eukaryote.</title>
        <authorList>
            <person name="Eisen J.A."/>
            <person name="Coyne R.S."/>
            <person name="Wu M."/>
            <person name="Wu D."/>
            <person name="Thiagarajan M."/>
            <person name="Wortman J.R."/>
            <person name="Badger J.H."/>
            <person name="Ren Q."/>
            <person name="Amedeo P."/>
            <person name="Jones K.M."/>
            <person name="Tallon L.J."/>
            <person name="Delcher A.L."/>
            <person name="Salzberg S.L."/>
            <person name="Silva J.C."/>
            <person name="Haas B.J."/>
            <person name="Majoros W.H."/>
            <person name="Farzad M."/>
            <person name="Carlton J.M."/>
            <person name="Smith R.K. Jr."/>
            <person name="Garg J."/>
            <person name="Pearlman R.E."/>
            <person name="Karrer K.M."/>
            <person name="Sun L."/>
            <person name="Manning G."/>
            <person name="Elde N.C."/>
            <person name="Turkewitz A.P."/>
            <person name="Asai D.J."/>
            <person name="Wilkes D.E."/>
            <person name="Wang Y."/>
            <person name="Cai H."/>
            <person name="Collins K."/>
            <person name="Stewart B.A."/>
            <person name="Lee S.R."/>
            <person name="Wilamowska K."/>
            <person name="Weinberg Z."/>
            <person name="Ruzzo W.L."/>
            <person name="Wloga D."/>
            <person name="Gaertig J."/>
            <person name="Frankel J."/>
            <person name="Tsao C.-C."/>
            <person name="Gorovsky M.A."/>
            <person name="Keeling P.J."/>
            <person name="Waller R.F."/>
            <person name="Patron N.J."/>
            <person name="Cherry J.M."/>
            <person name="Stover N.A."/>
            <person name="Krieger C.J."/>
            <person name="del Toro C."/>
            <person name="Ryder H.F."/>
            <person name="Williamson S.C."/>
            <person name="Barbeau R.A."/>
            <person name="Hamilton E.P."/>
            <person name="Orias E."/>
        </authorList>
    </citation>
    <scope>NUCLEOTIDE SEQUENCE [LARGE SCALE GENOMIC DNA]</scope>
    <source>
        <strain evidence="4">SB210</strain>
    </source>
</reference>
<accession>Q233I4</accession>
<feature type="compositionally biased region" description="Basic and acidic residues" evidence="2">
    <location>
        <begin position="1456"/>
        <end position="1471"/>
    </location>
</feature>
<dbReference type="OMA" id="PVACEIF"/>
<gene>
    <name evidence="3" type="ORF">TTHERM_00392650</name>
</gene>
<feature type="compositionally biased region" description="Low complexity" evidence="2">
    <location>
        <begin position="1138"/>
        <end position="1154"/>
    </location>
</feature>
<feature type="compositionally biased region" description="Polar residues" evidence="2">
    <location>
        <begin position="378"/>
        <end position="390"/>
    </location>
</feature>
<dbReference type="InParanoid" id="Q233I4"/>
<dbReference type="HOGENOM" id="CLU_247233_0_0_1"/>
<evidence type="ECO:0000313" key="4">
    <source>
        <dbReference type="Proteomes" id="UP000009168"/>
    </source>
</evidence>
<dbReference type="Proteomes" id="UP000009168">
    <property type="component" value="Unassembled WGS sequence"/>
</dbReference>
<feature type="compositionally biased region" description="Basic and acidic residues" evidence="2">
    <location>
        <begin position="1157"/>
        <end position="1167"/>
    </location>
</feature>
<dbReference type="eggNOG" id="ENOG502STYT">
    <property type="taxonomic scope" value="Eukaryota"/>
</dbReference>
<dbReference type="OrthoDB" id="299802at2759"/>
<dbReference type="STRING" id="312017.Q233I4"/>
<protein>
    <submittedName>
        <fullName evidence="3">Uncharacterized protein</fullName>
    </submittedName>
</protein>
<keyword evidence="1" id="KW-0175">Coiled coil</keyword>
<proteinExistence type="predicted"/>
<dbReference type="KEGG" id="tet:TTHERM_00392650"/>
<dbReference type="RefSeq" id="XP_001011841.1">
    <property type="nucleotide sequence ID" value="XM_001011841.1"/>
</dbReference>
<feature type="coiled-coil region" evidence="1">
    <location>
        <begin position="450"/>
        <end position="501"/>
    </location>
</feature>
<feature type="compositionally biased region" description="Polar residues" evidence="2">
    <location>
        <begin position="1499"/>
        <end position="1519"/>
    </location>
</feature>
<feature type="region of interest" description="Disordered" evidence="2">
    <location>
        <begin position="1499"/>
        <end position="1532"/>
    </location>
</feature>
<sequence length="1532" mass="181102">MKQRRTKQGRFTSIENEREQQRKLYEENLRKKKEMLYFEFEKQEEVLKYTKLSVETHNDVNFKYEHDRVTNIRIEKENQLQDLLKTLKDAQEINKMQEPLPEGQSLYGQANKGINLTSIFSKSFYRSSGLQILTSTQMKSRDDVNNYIAYMNQEIEQVNENLKNEEQRTLTLKKSMQELFKTKQKFRDQLHDLEFLNETADRRFHDLAAVQFKAKEKKIAIDKDLNAAKKSLKEYQQIGDKYKEKQMVKMKSGEKIKKTAEEIISHDMIRQDELEKEIQMLQQVIQKEVIKQQTIIEKRSESKYILKYIDCFTQFERLFLSGEVKEKDIQDLYEFNNINRRSILSQHQQNLSDDGSTINLQSHNLILNAHRSRKDSRMSSGDSRSPTLSPTRDRMRSSFNIQEEDNRRSLIDTINKFDSEHPNGARDLVNEMIKMYNNYSYIQETLNGNHSRLLEEKARKQQELIDLENNLNNIKKFNQYLDEMENNKQFEKQMLELTEAVDSGLLTIPQSENKINGAINQNTNNHHNKEQKQLISTVNILKHDNFQHESEKIKELAQKNQNFIFNFFSNYCESVIRVCQILELIFGFSLNLCPVQLEKLSKSTIQFIKDIWAGKFEENLDPLQKKNNKRSRQTIIYQKLGTQELLNGEEQPVAYFKHIESEKFTHEEIRNLFTEIFPHKHHLADSFFSYIKSERIIWFFCNLEQISNYLNDQRKQNGEEKGAQLALDNIHELKEQGLAIFQNKLQNLMELMIKIHNQIKDSSHNCIKYIRETYPDYNPYRRYTQKQVRENDEIREAKLKATQKSDNYFRNNDPLMEDFIILKKEDAYNILIRENSSDQEKQQLQQLQQKKQEDKNQDQINMLIEYIKKTKNNGQQILIEQKKQQVMQMQKNKQKNQFSQQESIQSQQQINNGIIHTVSSQEGSNVLYQRNQSQMANTSDFSSGNQPQQISTVNAIQSSQDSSNKLYLSSVKEDITRFKQLNKGENETIQKERERIHNLSKQKQIDELLEIERQLQQKNNKFFVSNEITSINDRLHQEKNAPFKEKLIRNFSESQLVLSKVDRMDRFSGFIGPQVVNKIQEEKNQMVRALRGELYQPDLNYLKSNNAYNVRKQVAMEQLNFLHDQKLKQTVLLNHSSSQSIQSSSKKNDQNQFSFNKDTHSKQKKSENQNAAKTDILLIKDDKQLNEQQVFNQQLSHFHPMKHQSKVDQITIKREQPSDEKSQQKEILQQKLKDIKTTLKLPSANSTRLQTIDSRPQTQGSNNYRKIKKQEFLVQDGFSNKKSNLTLSGQNFYSNKLVRDTSANDLQYNRKAQTPINYNNFGLSDVFSSETSFTQNPNSVGPYNNQNLKFYQRYASPEGDAFFDQILNGPPFYNLNNNQARPMTQQNTKAQQKYQMKNNEYNYPINEYNLDQVAKPQSSHEGKRNLFYKQQQQFPQQQKYNSNQNQNQQDQILEEDQQREKRVSFGQESEHFQVQQQNKQIEIEEFGQMNSNRQTDIYSTVSQSSSRTNNTHINRLSANQKHDQEASQQNEQ</sequence>
<feature type="region of interest" description="Disordered" evidence="2">
    <location>
        <begin position="1432"/>
        <end position="1478"/>
    </location>
</feature>
<dbReference type="GeneID" id="7847169"/>
<keyword evidence="4" id="KW-1185">Reference proteome</keyword>
<feature type="region of interest" description="Disordered" evidence="2">
    <location>
        <begin position="370"/>
        <end position="397"/>
    </location>
</feature>
<dbReference type="EMBL" id="GG662770">
    <property type="protein sequence ID" value="EAR91596.1"/>
    <property type="molecule type" value="Genomic_DNA"/>
</dbReference>
<evidence type="ECO:0000256" key="1">
    <source>
        <dbReference type="SAM" id="Coils"/>
    </source>
</evidence>
<evidence type="ECO:0000256" key="2">
    <source>
        <dbReference type="SAM" id="MobiDB-lite"/>
    </source>
</evidence>
<evidence type="ECO:0000313" key="3">
    <source>
        <dbReference type="EMBL" id="EAR91596.1"/>
    </source>
</evidence>
<feature type="coiled-coil region" evidence="1">
    <location>
        <begin position="148"/>
        <end position="175"/>
    </location>
</feature>